<keyword evidence="2" id="KW-1185">Reference proteome</keyword>
<dbReference type="Pfam" id="PF12900">
    <property type="entry name" value="Pyridox_ox_2"/>
    <property type="match status" value="1"/>
</dbReference>
<sequence>MARGYDLESRPANRHRRGHLGKDDEWIRDFISRAPLGYFASRWDDQPFIHPMTYVYDPERHCIYAHGSVVGRRRANTERHDKMAFCATEMGRLLPSNRALHFSSQYRSVMAFGRIRHVEDRAEMEHGLYSLIDKYFSPLALNENYSPIVQDDIDRVTVFALDIESWSGKENWKAMTSQNDGFPPLAEAWHKDEAFPMSFGRMAPSEDR</sequence>
<dbReference type="Gene3D" id="2.30.110.10">
    <property type="entry name" value="Electron Transport, Fmn-binding Protein, Chain A"/>
    <property type="match status" value="1"/>
</dbReference>
<name>A0A501PCS1_9PROT</name>
<dbReference type="Proteomes" id="UP000319148">
    <property type="component" value="Unassembled WGS sequence"/>
</dbReference>
<comment type="caution">
    <text evidence="1">The sequence shown here is derived from an EMBL/GenBank/DDBJ whole genome shotgun (WGS) entry which is preliminary data.</text>
</comment>
<dbReference type="SUPFAM" id="SSF50475">
    <property type="entry name" value="FMN-binding split barrel"/>
    <property type="match status" value="1"/>
</dbReference>
<accession>A0A501PCS1</accession>
<dbReference type="EMBL" id="VFIY01000018">
    <property type="protein sequence ID" value="TPD57822.1"/>
    <property type="molecule type" value="Genomic_DNA"/>
</dbReference>
<organism evidence="1 2">
    <name type="scientific">Emcibacter nanhaiensis</name>
    <dbReference type="NCBI Taxonomy" id="1505037"/>
    <lineage>
        <taxon>Bacteria</taxon>
        <taxon>Pseudomonadati</taxon>
        <taxon>Pseudomonadota</taxon>
        <taxon>Alphaproteobacteria</taxon>
        <taxon>Emcibacterales</taxon>
        <taxon>Emcibacteraceae</taxon>
        <taxon>Emcibacter</taxon>
    </lineage>
</organism>
<gene>
    <name evidence="1" type="ORF">FIV46_17110</name>
</gene>
<dbReference type="InterPro" id="IPR012349">
    <property type="entry name" value="Split_barrel_FMN-bd"/>
</dbReference>
<protein>
    <submittedName>
        <fullName evidence="1">Pyridoxamine 5'-phosphate oxidase family protein</fullName>
    </submittedName>
</protein>
<reference evidence="2" key="1">
    <citation type="submission" date="2019-06" db="EMBL/GenBank/DDBJ databases">
        <title>The complete genome of Emcibacter congregatus ZYLT.</title>
        <authorList>
            <person name="Zhao Z."/>
        </authorList>
    </citation>
    <scope>NUCLEOTIDE SEQUENCE [LARGE SCALE GENOMIC DNA]</scope>
    <source>
        <strain evidence="2">MCCC 1A06723</strain>
    </source>
</reference>
<proteinExistence type="predicted"/>
<evidence type="ECO:0000313" key="2">
    <source>
        <dbReference type="Proteomes" id="UP000319148"/>
    </source>
</evidence>
<evidence type="ECO:0000313" key="1">
    <source>
        <dbReference type="EMBL" id="TPD57822.1"/>
    </source>
</evidence>
<dbReference type="PANTHER" id="PTHR34071:SF2">
    <property type="entry name" value="FLAVIN-NUCLEOTIDE-BINDING PROTEIN"/>
    <property type="match status" value="1"/>
</dbReference>
<dbReference type="OrthoDB" id="116031at2"/>
<dbReference type="InterPro" id="IPR024747">
    <property type="entry name" value="Pyridox_Oxase-rel"/>
</dbReference>
<dbReference type="AlphaFoldDB" id="A0A501PCS1"/>
<dbReference type="PANTHER" id="PTHR34071">
    <property type="entry name" value="5-NITROIMIDAZOLE ANTIBIOTICS RESISTANCE PROTEIN, NIMA-FAMILY-RELATED PROTEIN-RELATED"/>
    <property type="match status" value="1"/>
</dbReference>
<dbReference type="RefSeq" id="WP_139942138.1">
    <property type="nucleotide sequence ID" value="NZ_JBHSYP010000005.1"/>
</dbReference>